<dbReference type="Proteomes" id="UP000321485">
    <property type="component" value="Unassembled WGS sequence"/>
</dbReference>
<dbReference type="Gene3D" id="2.130.10.10">
    <property type="entry name" value="YVTN repeat-like/Quinoprotein amine dehydrogenase"/>
    <property type="match status" value="1"/>
</dbReference>
<dbReference type="InterPro" id="IPR011044">
    <property type="entry name" value="Quino_amine_DH_bsu"/>
</dbReference>
<keyword evidence="1" id="KW-0732">Signal</keyword>
<dbReference type="AlphaFoldDB" id="A0A561XSH2"/>
<sequence length="372" mass="40196">MTLKIRFSTFFAPMLVVMAAISGCQSQSLLEGTGGVAPVPASSQMAVPVPFAWGGEVRCGAAGCLLAAVEHENNMLALHRIDGRKSTLLDRVQVGYHPDSAAWLADDLLVAAVEGTASLDVFRVRGSKLDRLQQIKVGFSPRDVMVVKADGGRYTLLVSPYNGKEVAWVLDWAVDDQQAPNVKKVSWCEVAWHPTRLKKVVGINGSAIAAACLDDKQLVAVPESNLLSAPVVVARFSAVSRNARPSPQGNWVYVSLETGGRNARVNAETGELQMIASPLTGSVSVAPLDEHVVIWGEDRELYLQRLDEKGMVVETRWHAVSGFATSLQLLDIDGDGERDVVAFNSGGEVIDVVYGPLWDRASQNRLLKQRAQ</sequence>
<dbReference type="PROSITE" id="PS51257">
    <property type="entry name" value="PROKAR_LIPOPROTEIN"/>
    <property type="match status" value="1"/>
</dbReference>
<evidence type="ECO:0008006" key="4">
    <source>
        <dbReference type="Google" id="ProtNLM"/>
    </source>
</evidence>
<dbReference type="EMBL" id="VJWE01000011">
    <property type="protein sequence ID" value="TWG39058.1"/>
    <property type="molecule type" value="Genomic_DNA"/>
</dbReference>
<dbReference type="SUPFAM" id="SSF50969">
    <property type="entry name" value="YVTN repeat-like/Quinoprotein amine dehydrogenase"/>
    <property type="match status" value="1"/>
</dbReference>
<gene>
    <name evidence="2" type="ORF">ATF69_0926</name>
</gene>
<comment type="caution">
    <text evidence="2">The sequence shown here is derived from an EMBL/GenBank/DDBJ whole genome shotgun (WGS) entry which is preliminary data.</text>
</comment>
<reference evidence="2 3" key="1">
    <citation type="journal article" date="2015" name="Stand. Genomic Sci.">
        <title>Genomic Encyclopedia of Bacterial and Archaeal Type Strains, Phase III: the genomes of soil and plant-associated and newly described type strains.</title>
        <authorList>
            <person name="Whitman W.B."/>
            <person name="Woyke T."/>
            <person name="Klenk H.P."/>
            <person name="Zhou Y."/>
            <person name="Lilburn T.G."/>
            <person name="Beck B.J."/>
            <person name="De Vos P."/>
            <person name="Vandamme P."/>
            <person name="Eisen J.A."/>
            <person name="Garrity G."/>
            <person name="Hugenholtz P."/>
            <person name="Kyrpides N.C."/>
        </authorList>
    </citation>
    <scope>NUCLEOTIDE SEQUENCE [LARGE SCALE GENOMIC DNA]</scope>
    <source>
        <strain evidence="2 3">DSM 64</strain>
    </source>
</reference>
<feature type="chain" id="PRO_5022217323" description="VCBS repeat protein" evidence="1">
    <location>
        <begin position="20"/>
        <end position="372"/>
    </location>
</feature>
<accession>A0A561XSH2</accession>
<organism evidence="2 3">
    <name type="scientific">Acidovorax delafieldii</name>
    <name type="common">Pseudomonas delafieldii</name>
    <dbReference type="NCBI Taxonomy" id="47920"/>
    <lineage>
        <taxon>Bacteria</taxon>
        <taxon>Pseudomonadati</taxon>
        <taxon>Pseudomonadota</taxon>
        <taxon>Betaproteobacteria</taxon>
        <taxon>Burkholderiales</taxon>
        <taxon>Comamonadaceae</taxon>
        <taxon>Acidovorax</taxon>
    </lineage>
</organism>
<evidence type="ECO:0000313" key="3">
    <source>
        <dbReference type="Proteomes" id="UP000321485"/>
    </source>
</evidence>
<evidence type="ECO:0000313" key="2">
    <source>
        <dbReference type="EMBL" id="TWG39058.1"/>
    </source>
</evidence>
<evidence type="ECO:0000256" key="1">
    <source>
        <dbReference type="SAM" id="SignalP"/>
    </source>
</evidence>
<name>A0A561XSH2_ACIDE</name>
<dbReference type="InterPro" id="IPR015943">
    <property type="entry name" value="WD40/YVTN_repeat-like_dom_sf"/>
</dbReference>
<feature type="signal peptide" evidence="1">
    <location>
        <begin position="1"/>
        <end position="19"/>
    </location>
</feature>
<protein>
    <recommendedName>
        <fullName evidence="4">VCBS repeat protein</fullName>
    </recommendedName>
</protein>
<proteinExistence type="predicted"/>